<accession>C0EHK8</accession>
<dbReference type="Pfam" id="PF00583">
    <property type="entry name" value="Acetyltransf_1"/>
    <property type="match status" value="1"/>
</dbReference>
<evidence type="ECO:0000259" key="3">
    <source>
        <dbReference type="PROSITE" id="PS51186"/>
    </source>
</evidence>
<dbReference type="HOGENOM" id="CLU_013985_34_9_9"/>
<evidence type="ECO:0000313" key="5">
    <source>
        <dbReference type="Proteomes" id="UP000003340"/>
    </source>
</evidence>
<dbReference type="eggNOG" id="COG0456">
    <property type="taxonomic scope" value="Bacteria"/>
</dbReference>
<dbReference type="AlphaFoldDB" id="C0EHK8"/>
<protein>
    <submittedName>
        <fullName evidence="4">Acetyltransferase, GNAT family</fullName>
    </submittedName>
</protein>
<feature type="domain" description="N-acetyltransferase" evidence="3">
    <location>
        <begin position="38"/>
        <end position="185"/>
    </location>
</feature>
<dbReference type="SUPFAM" id="SSF55729">
    <property type="entry name" value="Acyl-CoA N-acyltransferases (Nat)"/>
    <property type="match status" value="1"/>
</dbReference>
<dbReference type="Proteomes" id="UP000003340">
    <property type="component" value="Unassembled WGS sequence"/>
</dbReference>
<keyword evidence="1 4" id="KW-0808">Transferase</keyword>
<reference evidence="4 5" key="2">
    <citation type="submission" date="2009-02" db="EMBL/GenBank/DDBJ databases">
        <title>Draft genome sequence of Clostridium methylpentosum (DSM 5476).</title>
        <authorList>
            <person name="Sudarsanam P."/>
            <person name="Ley R."/>
            <person name="Guruge J."/>
            <person name="Turnbaugh P.J."/>
            <person name="Mahowald M."/>
            <person name="Liep D."/>
            <person name="Gordon J."/>
        </authorList>
    </citation>
    <scope>NUCLEOTIDE SEQUENCE [LARGE SCALE GENOMIC DNA]</scope>
    <source>
        <strain evidence="4 5">DSM 5476</strain>
    </source>
</reference>
<reference evidence="4 5" key="1">
    <citation type="submission" date="2009-01" db="EMBL/GenBank/DDBJ databases">
        <authorList>
            <person name="Fulton L."/>
            <person name="Clifton S."/>
            <person name="Fulton B."/>
            <person name="Xu J."/>
            <person name="Minx P."/>
            <person name="Pepin K.H."/>
            <person name="Johnson M."/>
            <person name="Bhonagiri V."/>
            <person name="Nash W.E."/>
            <person name="Mardis E.R."/>
            <person name="Wilson R.K."/>
        </authorList>
    </citation>
    <scope>NUCLEOTIDE SEQUENCE [LARGE SCALE GENOMIC DNA]</scope>
    <source>
        <strain evidence="4 5">DSM 5476</strain>
    </source>
</reference>
<dbReference type="GO" id="GO:0016747">
    <property type="term" value="F:acyltransferase activity, transferring groups other than amino-acyl groups"/>
    <property type="evidence" value="ECO:0007669"/>
    <property type="project" value="InterPro"/>
</dbReference>
<dbReference type="PROSITE" id="PS51186">
    <property type="entry name" value="GNAT"/>
    <property type="match status" value="1"/>
</dbReference>
<dbReference type="PANTHER" id="PTHR43420">
    <property type="entry name" value="ACETYLTRANSFERASE"/>
    <property type="match status" value="1"/>
</dbReference>
<proteinExistence type="predicted"/>
<organism evidence="4 5">
    <name type="scientific">[Clostridium] methylpentosum DSM 5476</name>
    <dbReference type="NCBI Taxonomy" id="537013"/>
    <lineage>
        <taxon>Bacteria</taxon>
        <taxon>Bacillati</taxon>
        <taxon>Bacillota</taxon>
        <taxon>Clostridia</taxon>
        <taxon>Eubacteriales</taxon>
        <taxon>Oscillospiraceae</taxon>
        <taxon>Oscillospiraceae incertae sedis</taxon>
    </lineage>
</organism>
<comment type="caution">
    <text evidence="4">The sequence shown here is derived from an EMBL/GenBank/DDBJ whole genome shotgun (WGS) entry which is preliminary data.</text>
</comment>
<dbReference type="Gene3D" id="3.40.630.30">
    <property type="match status" value="1"/>
</dbReference>
<keyword evidence="5" id="KW-1185">Reference proteome</keyword>
<evidence type="ECO:0000256" key="2">
    <source>
        <dbReference type="ARBA" id="ARBA00023315"/>
    </source>
</evidence>
<evidence type="ECO:0000313" key="4">
    <source>
        <dbReference type="EMBL" id="EEG29026.1"/>
    </source>
</evidence>
<evidence type="ECO:0000256" key="1">
    <source>
        <dbReference type="ARBA" id="ARBA00022679"/>
    </source>
</evidence>
<keyword evidence="2" id="KW-0012">Acyltransferase</keyword>
<gene>
    <name evidence="4" type="ORF">CLOSTMETH_03353</name>
</gene>
<dbReference type="InterPro" id="IPR000182">
    <property type="entry name" value="GNAT_dom"/>
</dbReference>
<dbReference type="InterPro" id="IPR016181">
    <property type="entry name" value="Acyl_CoA_acyltransferase"/>
</dbReference>
<name>C0EHK8_9FIRM</name>
<dbReference type="CDD" id="cd04301">
    <property type="entry name" value="NAT_SF"/>
    <property type="match status" value="1"/>
</dbReference>
<dbReference type="InterPro" id="IPR050680">
    <property type="entry name" value="YpeA/RimI_acetyltransf"/>
</dbReference>
<dbReference type="EMBL" id="ACEC01000118">
    <property type="protein sequence ID" value="EEG29026.1"/>
    <property type="molecule type" value="Genomic_DNA"/>
</dbReference>
<dbReference type="STRING" id="537013.CLOSTMETH_03353"/>
<sequence>MKHHGYTQPIHNFIEIQKKRQAERRLPFGTGGVMDKQLTIRDFHLGDREEFIRMQVDFYSSTATLHGLSPQQSREIFDQTVRINPYARGLILESGGEIVGYAHLSFTHSNEVCGMVLLIEELYLKPEHQGKGFGSQVFDWLFEEYRGKVKRFRLEVTKVNDGAIRLYKRRGFEELDYLQMVWDDK</sequence>